<dbReference type="OrthoDB" id="81482at2157"/>
<comment type="similarity">
    <text evidence="1">Belongs to the UPF0305 family.</text>
</comment>
<dbReference type="RefSeq" id="WP_069583586.1">
    <property type="nucleotide sequence ID" value="NZ_LMVM01000001.1"/>
</dbReference>
<dbReference type="Pfam" id="PF09888">
    <property type="entry name" value="DUF2115"/>
    <property type="match status" value="1"/>
</dbReference>
<dbReference type="EMBL" id="LMVM01000001">
    <property type="protein sequence ID" value="PAV06142.1"/>
    <property type="molecule type" value="Genomic_DNA"/>
</dbReference>
<reference evidence="2 3" key="1">
    <citation type="journal article" date="2017" name="BMC Genomics">
        <title>Genomic analysis of methanogenic archaea reveals a shift towards energy conservation.</title>
        <authorList>
            <person name="Gilmore S.P."/>
            <person name="Henske J.K."/>
            <person name="Sexton J.A."/>
            <person name="Solomon K.V."/>
            <person name="Seppala S."/>
            <person name="Yoo J.I."/>
            <person name="Huyett L.M."/>
            <person name="Pressman A."/>
            <person name="Cogan J.Z."/>
            <person name="Kivenson V."/>
            <person name="Peng X."/>
            <person name="Tan Y."/>
            <person name="Valentine D.L."/>
            <person name="O'Malley M.A."/>
        </authorList>
    </citation>
    <scope>NUCLEOTIDE SEQUENCE [LARGE SCALE GENOMIC DNA]</scope>
    <source>
        <strain evidence="2 3">M.o.H.</strain>
    </source>
</reference>
<dbReference type="HAMAP" id="MF_00763">
    <property type="entry name" value="UPF0305"/>
    <property type="match status" value="1"/>
</dbReference>
<dbReference type="InterPro" id="IPR019215">
    <property type="entry name" value="DUF2115"/>
</dbReference>
<evidence type="ECO:0000313" key="3">
    <source>
        <dbReference type="Proteomes" id="UP000217784"/>
    </source>
</evidence>
<evidence type="ECO:0000313" key="2">
    <source>
        <dbReference type="EMBL" id="PAV06142.1"/>
    </source>
</evidence>
<gene>
    <name evidence="2" type="ORF">ASJ80_15025</name>
</gene>
<proteinExistence type="inferred from homology"/>
<keyword evidence="3" id="KW-1185">Reference proteome</keyword>
<evidence type="ECO:0000256" key="1">
    <source>
        <dbReference type="HAMAP-Rule" id="MF_00763"/>
    </source>
</evidence>
<comment type="caution">
    <text evidence="2">The sequence shown here is derived from an EMBL/GenBank/DDBJ whole genome shotgun (WGS) entry which is preliminary data.</text>
</comment>
<sequence length="177" mass="20543">MVETIEELDFSRKISKNELLGVLKQEASRIHMHDIMLASAYIQEDAKYMHAGYREEFIENFTKAFINRFKDIREDKGNYEGHINNKKFQEFLEVLNKQIKGSKLRSELYFLRLAKIVSIYTTFILEASIHPVGTSFPGGFKLKFENGVYLCPVKDKQMNTPGALCRFCVSKQDKSVE</sequence>
<organism evidence="2 3">
    <name type="scientific">Methanobacterium bryantii</name>
    <dbReference type="NCBI Taxonomy" id="2161"/>
    <lineage>
        <taxon>Archaea</taxon>
        <taxon>Methanobacteriati</taxon>
        <taxon>Methanobacteriota</taxon>
        <taxon>Methanomada group</taxon>
        <taxon>Methanobacteria</taxon>
        <taxon>Methanobacteriales</taxon>
        <taxon>Methanobacteriaceae</taxon>
        <taxon>Methanobacterium</taxon>
    </lineage>
</organism>
<dbReference type="Proteomes" id="UP000217784">
    <property type="component" value="Unassembled WGS sequence"/>
</dbReference>
<dbReference type="AlphaFoldDB" id="A0A2A2H9Q4"/>
<name>A0A2A2H9Q4_METBR</name>
<protein>
    <recommendedName>
        <fullName evidence="1">UPF0305 protein ASJ80_15025</fullName>
    </recommendedName>
</protein>
<accession>A0A2A2H9Q4</accession>